<dbReference type="GO" id="GO:0005524">
    <property type="term" value="F:ATP binding"/>
    <property type="evidence" value="ECO:0007669"/>
    <property type="project" value="UniProtKB-KW"/>
</dbReference>
<dbReference type="InterPro" id="IPR016032">
    <property type="entry name" value="Sig_transdc_resp-reg_C-effctor"/>
</dbReference>
<dbReference type="InterPro" id="IPR041664">
    <property type="entry name" value="AAA_16"/>
</dbReference>
<dbReference type="SUPFAM" id="SSF48452">
    <property type="entry name" value="TPR-like"/>
    <property type="match status" value="1"/>
</dbReference>
<comment type="caution">
    <text evidence="4">The sequence shown here is derived from an EMBL/GenBank/DDBJ whole genome shotgun (WGS) entry which is preliminary data.</text>
</comment>
<dbReference type="SUPFAM" id="SSF52540">
    <property type="entry name" value="P-loop containing nucleoside triphosphate hydrolases"/>
    <property type="match status" value="1"/>
</dbReference>
<dbReference type="PANTHER" id="PTHR16305:SF35">
    <property type="entry name" value="TRANSCRIPTIONAL ACTIVATOR DOMAIN"/>
    <property type="match status" value="1"/>
</dbReference>
<evidence type="ECO:0000313" key="5">
    <source>
        <dbReference type="Proteomes" id="UP000576969"/>
    </source>
</evidence>
<evidence type="ECO:0000259" key="3">
    <source>
        <dbReference type="PROSITE" id="PS50043"/>
    </source>
</evidence>
<gene>
    <name evidence="4" type="ORF">BJ991_000696</name>
</gene>
<dbReference type="PRINTS" id="PR00038">
    <property type="entry name" value="HTHLUXR"/>
</dbReference>
<dbReference type="SMART" id="SM00421">
    <property type="entry name" value="HTH_LUXR"/>
    <property type="match status" value="1"/>
</dbReference>
<dbReference type="AlphaFoldDB" id="A0A7Y9KJZ2"/>
<dbReference type="GO" id="GO:0006355">
    <property type="term" value="P:regulation of DNA-templated transcription"/>
    <property type="evidence" value="ECO:0007669"/>
    <property type="project" value="InterPro"/>
</dbReference>
<dbReference type="PROSITE" id="PS50043">
    <property type="entry name" value="HTH_LUXR_2"/>
    <property type="match status" value="1"/>
</dbReference>
<dbReference type="Proteomes" id="UP000576969">
    <property type="component" value="Unassembled WGS sequence"/>
</dbReference>
<protein>
    <submittedName>
        <fullName evidence="4">DNA-binding CsgD family transcriptional regulator/tetratricopeptide (TPR) repeat protein</fullName>
    </submittedName>
</protein>
<evidence type="ECO:0000313" key="4">
    <source>
        <dbReference type="EMBL" id="NYE18668.1"/>
    </source>
</evidence>
<dbReference type="InterPro" id="IPR036388">
    <property type="entry name" value="WH-like_DNA-bd_sf"/>
</dbReference>
<evidence type="ECO:0000256" key="1">
    <source>
        <dbReference type="ARBA" id="ARBA00022741"/>
    </source>
</evidence>
<dbReference type="PANTHER" id="PTHR16305">
    <property type="entry name" value="TESTICULAR SOLUBLE ADENYLYL CYCLASE"/>
    <property type="match status" value="1"/>
</dbReference>
<dbReference type="Gene3D" id="1.25.40.10">
    <property type="entry name" value="Tetratricopeptide repeat domain"/>
    <property type="match status" value="1"/>
</dbReference>
<dbReference type="InterPro" id="IPR011990">
    <property type="entry name" value="TPR-like_helical_dom_sf"/>
</dbReference>
<dbReference type="Pfam" id="PF13191">
    <property type="entry name" value="AAA_16"/>
    <property type="match status" value="1"/>
</dbReference>
<proteinExistence type="predicted"/>
<feature type="domain" description="HTH luxR-type" evidence="3">
    <location>
        <begin position="846"/>
        <end position="911"/>
    </location>
</feature>
<dbReference type="GO" id="GO:0003677">
    <property type="term" value="F:DNA binding"/>
    <property type="evidence" value="ECO:0007669"/>
    <property type="project" value="UniProtKB-KW"/>
</dbReference>
<keyword evidence="1" id="KW-0547">Nucleotide-binding</keyword>
<reference evidence="4 5" key="1">
    <citation type="submission" date="2020-07" db="EMBL/GenBank/DDBJ databases">
        <title>Sequencing the genomes of 1000 actinobacteria strains.</title>
        <authorList>
            <person name="Klenk H.-P."/>
        </authorList>
    </citation>
    <scope>NUCLEOTIDE SEQUENCE [LARGE SCALE GENOMIC DNA]</scope>
    <source>
        <strain evidence="4 5">DSM 24662</strain>
    </source>
</reference>
<dbReference type="Pfam" id="PF00196">
    <property type="entry name" value="GerE"/>
    <property type="match status" value="1"/>
</dbReference>
<dbReference type="InterPro" id="IPR027417">
    <property type="entry name" value="P-loop_NTPase"/>
</dbReference>
<dbReference type="GO" id="GO:0005737">
    <property type="term" value="C:cytoplasm"/>
    <property type="evidence" value="ECO:0007669"/>
    <property type="project" value="TreeGrafter"/>
</dbReference>
<evidence type="ECO:0000256" key="2">
    <source>
        <dbReference type="ARBA" id="ARBA00022840"/>
    </source>
</evidence>
<keyword evidence="4" id="KW-0238">DNA-binding</keyword>
<organism evidence="4 5">
    <name type="scientific">Microbacterium immunditiarum</name>
    <dbReference type="NCBI Taxonomy" id="337480"/>
    <lineage>
        <taxon>Bacteria</taxon>
        <taxon>Bacillati</taxon>
        <taxon>Actinomycetota</taxon>
        <taxon>Actinomycetes</taxon>
        <taxon>Micrococcales</taxon>
        <taxon>Microbacteriaceae</taxon>
        <taxon>Microbacterium</taxon>
    </lineage>
</organism>
<keyword evidence="2" id="KW-0067">ATP-binding</keyword>
<dbReference type="CDD" id="cd06170">
    <property type="entry name" value="LuxR_C_like"/>
    <property type="match status" value="1"/>
</dbReference>
<keyword evidence="5" id="KW-1185">Reference proteome</keyword>
<accession>A0A7Y9KJZ2</accession>
<name>A0A7Y9KJZ2_9MICO</name>
<dbReference type="RefSeq" id="WP_179487479.1">
    <property type="nucleotide sequence ID" value="NZ_JACCBV010000001.1"/>
</dbReference>
<sequence>MLVGRKAEQHVIDRLVAGARLGASGVLAVTGEAGAGKSALLEHAASAFEGMRTLRASGYESEREIPFAMLLQLLRPALDSLDEIPPVQADALAAALALPRASAPRDAVDRFTIGAAVLSLICRYAEEAPVAVVVDDLHVADAPSVNALLFAARRLSADPVLVLLAARSPEGDALVAGLPTLALAGLDLDAARQLLAHTPNASLSDERVRLLHRVTDGNPLALLELRGAEREVAEGVEAGLPVRVPRALTEAFGRRLAQLDDECRGVLLTAAVCGTDRSLIARTCAALGLDAGRLDDAADLGLIGVHGQRVEFRHPLLRAAAYSGASASERRAAHRAAADSTPVDDVDRRAWHLSEAVWHPDAAVAALLAETGDLAIARGAHSIASGAFERSARLSPDAGDRAARLLRAADAAWSAGDGERALALLNERGAQARGGRDIREIELRASIAARGGSVREARDFLLLAADQADRSDDVSIALADAVHAGFYLGDAHTASSLADRLAALQPSLTEPRARALGLMATGMARVLAGGGGVEEIRAAVPLLESDPDLRHDPRRLSWLLLAPLFLRDATSGARLRALVNEVRGQAGVGALPAVLFHVARDEATSGASWARAEADYTESIRLARETGQATELAMSLAGLCWLDSHAGRADDCLAHGTEARELCISRDIHIGEVWVGLARGDLALSLGDARKAAEALTELAELLERLGIDDVDLSPAPELADALVRLGERDRARELAVEHHERAADKGQPWALARADRAVGIATAGDGFEAHFDSALARHEQTLDAFETARTRLAYGERLRREGRRVDARVQLRAALDTFAELGARVWAERAATELTATGEHVRTPGANPIESLTPQELQVCVLLTEGRTTRETAAALFLSPKTVEYHLRKVYTKLGIGSRVELADLLAESGAIPTPTASRE</sequence>
<dbReference type="InterPro" id="IPR000792">
    <property type="entry name" value="Tscrpt_reg_LuxR_C"/>
</dbReference>
<dbReference type="EMBL" id="JACCBV010000001">
    <property type="protein sequence ID" value="NYE18668.1"/>
    <property type="molecule type" value="Genomic_DNA"/>
</dbReference>
<dbReference type="SUPFAM" id="SSF46894">
    <property type="entry name" value="C-terminal effector domain of the bipartite response regulators"/>
    <property type="match status" value="1"/>
</dbReference>
<dbReference type="GO" id="GO:0004016">
    <property type="term" value="F:adenylate cyclase activity"/>
    <property type="evidence" value="ECO:0007669"/>
    <property type="project" value="TreeGrafter"/>
</dbReference>
<dbReference type="Gene3D" id="1.10.10.10">
    <property type="entry name" value="Winged helix-like DNA-binding domain superfamily/Winged helix DNA-binding domain"/>
    <property type="match status" value="1"/>
</dbReference>